<protein>
    <recommendedName>
        <fullName evidence="2">DUF7779 domain-containing protein</fullName>
    </recommendedName>
</protein>
<dbReference type="Gene3D" id="1.25.40.10">
    <property type="entry name" value="Tetratricopeptide repeat domain"/>
    <property type="match status" value="1"/>
</dbReference>
<feature type="region of interest" description="Disordered" evidence="1">
    <location>
        <begin position="332"/>
        <end position="367"/>
    </location>
</feature>
<dbReference type="AlphaFoldDB" id="A0A7C8Q4B2"/>
<dbReference type="PANTHER" id="PTHR35205:SF1">
    <property type="entry name" value="ZU5 DOMAIN-CONTAINING PROTEIN"/>
    <property type="match status" value="1"/>
</dbReference>
<accession>A0A7C8Q4B2</accession>
<dbReference type="InterPro" id="IPR027417">
    <property type="entry name" value="P-loop_NTPase"/>
</dbReference>
<feature type="domain" description="DUF7779" evidence="2">
    <location>
        <begin position="716"/>
        <end position="808"/>
    </location>
</feature>
<name>A0A7C8Q4B2_ORBOL</name>
<gene>
    <name evidence="3" type="ORF">TWF788_000138</name>
</gene>
<evidence type="ECO:0000313" key="4">
    <source>
        <dbReference type="Proteomes" id="UP000479691"/>
    </source>
</evidence>
<proteinExistence type="predicted"/>
<dbReference type="InterPro" id="IPR056681">
    <property type="entry name" value="DUF7779"/>
</dbReference>
<dbReference type="Pfam" id="PF13424">
    <property type="entry name" value="TPR_12"/>
    <property type="match status" value="1"/>
</dbReference>
<evidence type="ECO:0000313" key="3">
    <source>
        <dbReference type="EMBL" id="KAF3192527.1"/>
    </source>
</evidence>
<dbReference type="SUPFAM" id="SSF48452">
    <property type="entry name" value="TPR-like"/>
    <property type="match status" value="1"/>
</dbReference>
<evidence type="ECO:0000256" key="1">
    <source>
        <dbReference type="SAM" id="MobiDB-lite"/>
    </source>
</evidence>
<dbReference type="PANTHER" id="PTHR35205">
    <property type="entry name" value="NB-ARC AND TPR DOMAIN PROTEIN"/>
    <property type="match status" value="1"/>
</dbReference>
<dbReference type="SUPFAM" id="SSF52540">
    <property type="entry name" value="P-loop containing nucleoside triphosphate hydrolases"/>
    <property type="match status" value="1"/>
</dbReference>
<dbReference type="InterPro" id="IPR011990">
    <property type="entry name" value="TPR-like_helical_dom_sf"/>
</dbReference>
<dbReference type="EMBL" id="JAABOE010000001">
    <property type="protein sequence ID" value="KAF3192527.1"/>
    <property type="molecule type" value="Genomic_DNA"/>
</dbReference>
<dbReference type="Gene3D" id="3.40.50.300">
    <property type="entry name" value="P-loop containing nucleotide triphosphate hydrolases"/>
    <property type="match status" value="1"/>
</dbReference>
<feature type="compositionally biased region" description="Low complexity" evidence="1">
    <location>
        <begin position="416"/>
        <end position="430"/>
    </location>
</feature>
<dbReference type="Pfam" id="PF25000">
    <property type="entry name" value="DUF7779"/>
    <property type="match status" value="1"/>
</dbReference>
<sequence>MGVFASKSLCLDRRLQDRPGIRDLVIRLLDILVEALEEVTSNNEPHQNQTMSEPEFPLENKSEIDDLTEDIETSLVSLSRLGTTIRKYSTTGRTARIRKFAEQSASLKAFEKLARVAVDTLYMEAKDTLRAQLTRSMVETCASILYKKSHQKKMNTNRPTRDVPMPTIREERDDNLANSAENFNIDDPIVQILPDSAPKPNQLRPYAPLESTPSILDSLRTTVLKDLGRSSKVKSNCSASSIQLGKVSYPRASGGKDASGYRTCKWCLERHPPALFDSKKQWSSSSDEREEPKGVIMARHIAEHLQISMLLTMRLINCQQMQRDGLLESEEITAVDTSDRSTLTSELPWPSQASSVVQPDRTTDEIADPQGLDEREQAHSPDLGIIGAAGNNAVETTSTLGFTDLKKHTAGRTRNSSIAAAGRSSRRPSSTNGIDLENDRLTRQNSISPALPCHVIQPPKNPYFVGRGDILEELEANLISNSFKSGSDWNTRAFAIWGPPGVGKSQTALHFAYTHEKEFPSILFTGADTETKLLSDLAAYSQTIGLTTEDQSKNLPGQVRRLLEWYETTDVRWLLIFDNAKSVELITDFWPKSKVGAIIITSLGPHFASNTVAGAGKELKSLHDEEAIQLLEKQLADQSTTNFDRNEALQIVRRMENLPLGIQASVGLINDVQCSLRDFNRQWTSPRDVIMDSTQDHTKTRFAKYPKALGDAWLDALSALRPESRAMIDVMALLDPDNIQEEIFEERVSLGYPSTMPFLGNKTKCLGDLRSQGLLSYGGQSQSFGDGKSYINIHRMLQDCIKIQMSDNPICGNEQTALGNASALISSLISSLWETDWIKIRKEYKNFLPHAETIRRFFHDRKDASLMKVPISFLEMLRKAAGTAEDIIEYPTQSSLKTEGTEEAILNEIIEIRYLHACISTETAEFEESLEHFELAKKSYEKFEELGYVKKNSTRYMTIVGGIADSLTGLRRNKEAEVYYLECIELAPPGGWQPYDINICRCLWDTGIPEKLNEGADRLNTWIATRAAIFGPDDQYDYLSGQAKYVLGNIRISQGKYDEAFELHMSTVKNFKAVLGDDDHKTGDAYHKAGWHFDRIGNYEEAKKYLKNALKVYQLGSDATYRSGEIARTTFKLSLVLAKMGRTQKAEDERKTAEVFRQKSMGRKYFPSDEESEYDHLVSLWAR</sequence>
<comment type="caution">
    <text evidence="3">The sequence shown here is derived from an EMBL/GenBank/DDBJ whole genome shotgun (WGS) entry which is preliminary data.</text>
</comment>
<organism evidence="3 4">
    <name type="scientific">Orbilia oligospora</name>
    <name type="common">Nematode-trapping fungus</name>
    <name type="synonym">Arthrobotrys oligospora</name>
    <dbReference type="NCBI Taxonomy" id="2813651"/>
    <lineage>
        <taxon>Eukaryota</taxon>
        <taxon>Fungi</taxon>
        <taxon>Dikarya</taxon>
        <taxon>Ascomycota</taxon>
        <taxon>Pezizomycotina</taxon>
        <taxon>Orbiliomycetes</taxon>
        <taxon>Orbiliales</taxon>
        <taxon>Orbiliaceae</taxon>
        <taxon>Orbilia</taxon>
    </lineage>
</organism>
<feature type="compositionally biased region" description="Polar residues" evidence="1">
    <location>
        <begin position="340"/>
        <end position="357"/>
    </location>
</feature>
<feature type="region of interest" description="Disordered" evidence="1">
    <location>
        <begin position="405"/>
        <end position="439"/>
    </location>
</feature>
<reference evidence="3 4" key="1">
    <citation type="submission" date="2019-06" db="EMBL/GenBank/DDBJ databases">
        <authorList>
            <person name="Palmer J.M."/>
        </authorList>
    </citation>
    <scope>NUCLEOTIDE SEQUENCE [LARGE SCALE GENOMIC DNA]</scope>
    <source>
        <strain evidence="3 4">TWF788</strain>
    </source>
</reference>
<dbReference type="Proteomes" id="UP000479691">
    <property type="component" value="Unassembled WGS sequence"/>
</dbReference>
<evidence type="ECO:0000259" key="2">
    <source>
        <dbReference type="Pfam" id="PF25000"/>
    </source>
</evidence>